<accession>A0A1U7EYD8</accession>
<protein>
    <submittedName>
        <fullName evidence="1">Homolog to small CPxCG-related zinc finger protein</fullName>
    </submittedName>
</protein>
<dbReference type="OrthoDB" id="169264at2157"/>
<proteinExistence type="predicted"/>
<dbReference type="GeneID" id="54763325"/>
<dbReference type="EMBL" id="CR936257">
    <property type="protein sequence ID" value="CAI50233.1"/>
    <property type="molecule type" value="Genomic_DNA"/>
</dbReference>
<gene>
    <name evidence="1" type="ordered locus">NP_4284A</name>
</gene>
<dbReference type="RefSeq" id="WP_011323849.1">
    <property type="nucleotide sequence ID" value="NC_007426.1"/>
</dbReference>
<dbReference type="HOGENOM" id="CLU_200151_0_0_2"/>
<keyword evidence="2" id="KW-1185">Reference proteome</keyword>
<sequence>MVDPTSDLCENVAEADAPRCTACSEPIVADPGHRVVTEVVDSRVETAHFCGGCLSAGK</sequence>
<dbReference type="InterPro" id="IPR055998">
    <property type="entry name" value="DUF7576"/>
</dbReference>
<dbReference type="eggNOG" id="arCOG06252">
    <property type="taxonomic scope" value="Archaea"/>
</dbReference>
<evidence type="ECO:0000313" key="2">
    <source>
        <dbReference type="Proteomes" id="UP000002698"/>
    </source>
</evidence>
<dbReference type="EnsemblBacteria" id="CAI50233">
    <property type="protein sequence ID" value="CAI50233"/>
    <property type="gene ID" value="NP_4284A"/>
</dbReference>
<organism evidence="1 2">
    <name type="scientific">Natronomonas pharaonis (strain ATCC 35678 / DSM 2160 / CIP 103997 / JCM 8858 / NBRC 14720 / NCIMB 2260 / Gabara)</name>
    <name type="common">Halobacterium pharaonis</name>
    <dbReference type="NCBI Taxonomy" id="348780"/>
    <lineage>
        <taxon>Archaea</taxon>
        <taxon>Methanobacteriati</taxon>
        <taxon>Methanobacteriota</taxon>
        <taxon>Stenosarchaea group</taxon>
        <taxon>Halobacteria</taxon>
        <taxon>Halobacteriales</taxon>
        <taxon>Natronomonadaceae</taxon>
        <taxon>Natronomonas</taxon>
    </lineage>
</organism>
<name>A0A1U7EYD8_NATPD</name>
<dbReference type="AlphaFoldDB" id="A0A1U7EYD8"/>
<evidence type="ECO:0000313" key="1">
    <source>
        <dbReference type="EMBL" id="CAI50233.1"/>
    </source>
</evidence>
<dbReference type="Pfam" id="PF24461">
    <property type="entry name" value="DUF7576"/>
    <property type="match status" value="1"/>
</dbReference>
<dbReference type="KEGG" id="nph:NP_4284A"/>
<dbReference type="Proteomes" id="UP000002698">
    <property type="component" value="Chromosome"/>
</dbReference>
<reference evidence="1 2" key="1">
    <citation type="journal article" date="2005" name="Genome Res.">
        <title>Living with two extremes: conclusions from the genome sequence of Natronomonas pharaonis.</title>
        <authorList>
            <person name="Falb M."/>
            <person name="Pfeiffer F."/>
            <person name="Palm P."/>
            <person name="Rodewald K."/>
            <person name="Hickmann V."/>
            <person name="Tittor J."/>
            <person name="Oesterhelt D."/>
        </authorList>
    </citation>
    <scope>NUCLEOTIDE SEQUENCE [LARGE SCALE GENOMIC DNA]</scope>
    <source>
        <strain evidence="2">ATCC 35678 / DSM 2160 / CIP 103997 / JCM 8858 / NBRC 14720 / NCIMB 2260 / Gabara</strain>
    </source>
</reference>